<organism evidence="1 2">
    <name type="scientific">Salinimonas profundi</name>
    <dbReference type="NCBI Taxonomy" id="2729140"/>
    <lineage>
        <taxon>Bacteria</taxon>
        <taxon>Pseudomonadati</taxon>
        <taxon>Pseudomonadota</taxon>
        <taxon>Gammaproteobacteria</taxon>
        <taxon>Alteromonadales</taxon>
        <taxon>Alteromonadaceae</taxon>
        <taxon>Alteromonas/Salinimonas group</taxon>
        <taxon>Salinimonas</taxon>
    </lineage>
</organism>
<accession>A0ABR8LLD8</accession>
<evidence type="ECO:0000313" key="1">
    <source>
        <dbReference type="EMBL" id="MBD3586552.1"/>
    </source>
</evidence>
<keyword evidence="2" id="KW-1185">Reference proteome</keyword>
<name>A0ABR8LLD8_9ALTE</name>
<protein>
    <submittedName>
        <fullName evidence="1">Uncharacterized protein</fullName>
    </submittedName>
</protein>
<comment type="caution">
    <text evidence="1">The sequence shown here is derived from an EMBL/GenBank/DDBJ whole genome shotgun (WGS) entry which is preliminary data.</text>
</comment>
<dbReference type="EMBL" id="JABBXD010000007">
    <property type="protein sequence ID" value="MBD3586552.1"/>
    <property type="molecule type" value="Genomic_DNA"/>
</dbReference>
<reference evidence="1 2" key="1">
    <citation type="submission" date="2020-04" db="EMBL/GenBank/DDBJ databases">
        <title>Salinimonas sp. HHU 13199.</title>
        <authorList>
            <person name="Cui X."/>
            <person name="Zhang D."/>
        </authorList>
    </citation>
    <scope>NUCLEOTIDE SEQUENCE [LARGE SCALE GENOMIC DNA]</scope>
    <source>
        <strain evidence="1 2">HHU 13199</strain>
    </source>
</reference>
<gene>
    <name evidence="1" type="ORF">HHX48_12465</name>
</gene>
<dbReference type="Proteomes" id="UP000624419">
    <property type="component" value="Unassembled WGS sequence"/>
</dbReference>
<sequence>MPSIHHHFVFLLLLSTAPGAALSDETKPIETIEVTGKKPLQLYFSLREEKRHAFMRYFNEIVQDDDLKFECKRVAPKGTRVWREVCKSAFDWRIEKEIVDEEISRGNMLGAERVAKMGNKEQRDRKKELTQTIKTMLATNEEFAEYWKHFKAADENFKNAHSKAFGSLSMYSEEDESAEDRESAP</sequence>
<evidence type="ECO:0000313" key="2">
    <source>
        <dbReference type="Proteomes" id="UP000624419"/>
    </source>
</evidence>
<proteinExistence type="predicted"/>
<dbReference type="RefSeq" id="WP_191025585.1">
    <property type="nucleotide sequence ID" value="NZ_JABBXD010000007.1"/>
</dbReference>